<keyword evidence="3" id="KW-1185">Reference proteome</keyword>
<proteinExistence type="predicted"/>
<feature type="compositionally biased region" description="Basic and acidic residues" evidence="1">
    <location>
        <begin position="41"/>
        <end position="58"/>
    </location>
</feature>
<reference evidence="2" key="2">
    <citation type="journal article" date="2013" name="Mar. Genomics">
        <title>Expression of sulfatases in Rhodopirellula baltica and the diversity of sulfatases in the genus Rhodopirellula.</title>
        <authorList>
            <person name="Wegner C.E."/>
            <person name="Richter-Heitmann T."/>
            <person name="Klindworth A."/>
            <person name="Klockow C."/>
            <person name="Richter M."/>
            <person name="Achstetter T."/>
            <person name="Glockner F.O."/>
            <person name="Harder J."/>
        </authorList>
    </citation>
    <scope>NUCLEOTIDE SEQUENCE [LARGE SCALE GENOMIC DNA]</scope>
    <source>
        <strain evidence="2">6C</strain>
    </source>
</reference>
<organism evidence="2 3">
    <name type="scientific">Rhodopirellula europaea 6C</name>
    <dbReference type="NCBI Taxonomy" id="1263867"/>
    <lineage>
        <taxon>Bacteria</taxon>
        <taxon>Pseudomonadati</taxon>
        <taxon>Planctomycetota</taxon>
        <taxon>Planctomycetia</taxon>
        <taxon>Pirellulales</taxon>
        <taxon>Pirellulaceae</taxon>
        <taxon>Rhodopirellula</taxon>
    </lineage>
</organism>
<comment type="caution">
    <text evidence="2">The sequence shown here is derived from an EMBL/GenBank/DDBJ whole genome shotgun (WGS) entry which is preliminary data.</text>
</comment>
<reference evidence="2" key="1">
    <citation type="submission" date="2012-11" db="EMBL/GenBank/DDBJ databases">
        <title>Permanent draft genomes of Rhodopirellula europaea strain SH398 and 6C.</title>
        <authorList>
            <person name="Richter M."/>
            <person name="Richter-Heitmann T."/>
            <person name="Frank C."/>
            <person name="Harder J."/>
            <person name="Glockner F.O."/>
        </authorList>
    </citation>
    <scope>NUCLEOTIDE SEQUENCE</scope>
    <source>
        <strain evidence="2">6C</strain>
    </source>
</reference>
<name>M2A9Z7_9BACT</name>
<dbReference type="AlphaFoldDB" id="M2A9Z7"/>
<feature type="region of interest" description="Disordered" evidence="1">
    <location>
        <begin position="34"/>
        <end position="58"/>
    </location>
</feature>
<evidence type="ECO:0000313" key="3">
    <source>
        <dbReference type="Proteomes" id="UP000011529"/>
    </source>
</evidence>
<dbReference type="EMBL" id="ANMO01000011">
    <property type="protein sequence ID" value="EMB19111.1"/>
    <property type="molecule type" value="Genomic_DNA"/>
</dbReference>
<dbReference type="Proteomes" id="UP000011529">
    <property type="component" value="Unassembled WGS sequence"/>
</dbReference>
<protein>
    <submittedName>
        <fullName evidence="2">Uncharacterized protein</fullName>
    </submittedName>
</protein>
<evidence type="ECO:0000256" key="1">
    <source>
        <dbReference type="SAM" id="MobiDB-lite"/>
    </source>
</evidence>
<evidence type="ECO:0000313" key="2">
    <source>
        <dbReference type="EMBL" id="EMB19111.1"/>
    </source>
</evidence>
<gene>
    <name evidence="2" type="ORF">RE6C_00229</name>
</gene>
<sequence length="58" mass="6590">MQRRVEAMRIRLGTRKSIEKIGMVDVKFRADSSHACGDTRPVGREKSVEEFPLDKSSP</sequence>
<accession>M2A9Z7</accession>
<dbReference type="PATRIC" id="fig|1263867.3.peg.249"/>